<evidence type="ECO:0000313" key="2">
    <source>
        <dbReference type="Proteomes" id="UP000593737"/>
    </source>
</evidence>
<sequence>METQLIQETGRNSSKTTSNACCSHQRLIDDVRTRGGKPTGKVRCLECGTIFDDPYQRSN</sequence>
<organism evidence="1 2">
    <name type="scientific">Candidatus Nitrospira kreftii</name>
    <dbReference type="NCBI Taxonomy" id="2652173"/>
    <lineage>
        <taxon>Bacteria</taxon>
        <taxon>Pseudomonadati</taxon>
        <taxon>Nitrospirota</taxon>
        <taxon>Nitrospiria</taxon>
        <taxon>Nitrospirales</taxon>
        <taxon>Nitrospiraceae</taxon>
        <taxon>Nitrospira</taxon>
    </lineage>
</organism>
<evidence type="ECO:0000313" key="1">
    <source>
        <dbReference type="EMBL" id="QPD02450.1"/>
    </source>
</evidence>
<name>A0A7S8FAR6_9BACT</name>
<accession>A0A7S8FAR6</accession>
<dbReference type="Proteomes" id="UP000593737">
    <property type="component" value="Chromosome"/>
</dbReference>
<dbReference type="EMBL" id="CP047423">
    <property type="protein sequence ID" value="QPD02450.1"/>
    <property type="molecule type" value="Genomic_DNA"/>
</dbReference>
<dbReference type="KEGG" id="nkf:Nkreftii_000224"/>
<dbReference type="AlphaFoldDB" id="A0A7S8FAR6"/>
<proteinExistence type="predicted"/>
<protein>
    <submittedName>
        <fullName evidence="1">Uncharacterized protein</fullName>
    </submittedName>
</protein>
<reference evidence="1 2" key="1">
    <citation type="journal article" date="2020" name="ISME J.">
        <title>Enrichment and physiological characterization of a novel comammox Nitrospira indicates ammonium inhibition of complete nitrification.</title>
        <authorList>
            <person name="Sakoula D."/>
            <person name="Koch H."/>
            <person name="Frank J."/>
            <person name="Jetten M.S.M."/>
            <person name="van Kessel M.A.H.J."/>
            <person name="Lucker S."/>
        </authorList>
    </citation>
    <scope>NUCLEOTIDE SEQUENCE [LARGE SCALE GENOMIC DNA]</scope>
    <source>
        <strain evidence="1">Comreactor17</strain>
    </source>
</reference>
<gene>
    <name evidence="1" type="ORF">Nkreftii_000224</name>
</gene>